<feature type="region of interest" description="Disordered" evidence="3">
    <location>
        <begin position="545"/>
        <end position="587"/>
    </location>
</feature>
<evidence type="ECO:0000256" key="2">
    <source>
        <dbReference type="ARBA" id="ARBA00023134"/>
    </source>
</evidence>
<gene>
    <name evidence="5" type="ORF">Sradi_1415300</name>
</gene>
<comment type="caution">
    <text evidence="5">The sequence shown here is derived from an EMBL/GenBank/DDBJ whole genome shotgun (WGS) entry which is preliminary data.</text>
</comment>
<dbReference type="GO" id="GO:0045036">
    <property type="term" value="P:protein targeting to chloroplast"/>
    <property type="evidence" value="ECO:0007669"/>
    <property type="project" value="TreeGrafter"/>
</dbReference>
<dbReference type="PANTHER" id="PTHR10903:SF120">
    <property type="entry name" value="TRANSLOCASE OF CHLOROPLAST 159, CHLOROPLASTIC"/>
    <property type="match status" value="1"/>
</dbReference>
<feature type="compositionally biased region" description="Acidic residues" evidence="3">
    <location>
        <begin position="509"/>
        <end position="527"/>
    </location>
</feature>
<feature type="region of interest" description="Disordered" evidence="3">
    <location>
        <begin position="73"/>
        <end position="98"/>
    </location>
</feature>
<feature type="region of interest" description="Disordered" evidence="3">
    <location>
        <begin position="508"/>
        <end position="529"/>
    </location>
</feature>
<protein>
    <submittedName>
        <fullName evidence="5">Translocase of chloroplast, chloroplastic</fullName>
    </submittedName>
</protein>
<feature type="domain" description="AIG1-type G" evidence="4">
    <location>
        <begin position="728"/>
        <end position="932"/>
    </location>
</feature>
<evidence type="ECO:0000313" key="5">
    <source>
        <dbReference type="EMBL" id="KAL0420018.1"/>
    </source>
</evidence>
<dbReference type="InterPro" id="IPR045058">
    <property type="entry name" value="GIMA/IAN/Toc"/>
</dbReference>
<keyword evidence="1" id="KW-0547">Nucleotide-binding</keyword>
<keyword evidence="2" id="KW-0342">GTP-binding</keyword>
<evidence type="ECO:0000256" key="1">
    <source>
        <dbReference type="ARBA" id="ARBA00022741"/>
    </source>
</evidence>
<feature type="compositionally biased region" description="Acidic residues" evidence="3">
    <location>
        <begin position="573"/>
        <end position="585"/>
    </location>
</feature>
<accession>A0AAW2UU00</accession>
<dbReference type="EMBL" id="JACGWJ010000005">
    <property type="protein sequence ID" value="KAL0420018.1"/>
    <property type="molecule type" value="Genomic_DNA"/>
</dbReference>
<feature type="compositionally biased region" description="Low complexity" evidence="3">
    <location>
        <begin position="15"/>
        <end position="29"/>
    </location>
</feature>
<dbReference type="InterPro" id="IPR027417">
    <property type="entry name" value="P-loop_NTPase"/>
</dbReference>
<evidence type="ECO:0000256" key="3">
    <source>
        <dbReference type="SAM" id="MobiDB-lite"/>
    </source>
</evidence>
<reference evidence="5" key="2">
    <citation type="journal article" date="2024" name="Plant">
        <title>Genomic evolution and insights into agronomic trait innovations of Sesamum species.</title>
        <authorList>
            <person name="Miao H."/>
            <person name="Wang L."/>
            <person name="Qu L."/>
            <person name="Liu H."/>
            <person name="Sun Y."/>
            <person name="Le M."/>
            <person name="Wang Q."/>
            <person name="Wei S."/>
            <person name="Zheng Y."/>
            <person name="Lin W."/>
            <person name="Duan Y."/>
            <person name="Cao H."/>
            <person name="Xiong S."/>
            <person name="Wang X."/>
            <person name="Wei L."/>
            <person name="Li C."/>
            <person name="Ma Q."/>
            <person name="Ju M."/>
            <person name="Zhao R."/>
            <person name="Li G."/>
            <person name="Mu C."/>
            <person name="Tian Q."/>
            <person name="Mei H."/>
            <person name="Zhang T."/>
            <person name="Gao T."/>
            <person name="Zhang H."/>
        </authorList>
    </citation>
    <scope>NUCLEOTIDE SEQUENCE</scope>
    <source>
        <strain evidence="5">G02</strain>
    </source>
</reference>
<dbReference type="Gene3D" id="3.40.50.300">
    <property type="entry name" value="P-loop containing nucleotide triphosphate hydrolases"/>
    <property type="match status" value="1"/>
</dbReference>
<dbReference type="Pfam" id="PF04548">
    <property type="entry name" value="AIG1"/>
    <property type="match status" value="1"/>
</dbReference>
<feature type="region of interest" description="Disordered" evidence="3">
    <location>
        <begin position="623"/>
        <end position="669"/>
    </location>
</feature>
<feature type="region of interest" description="Disordered" evidence="3">
    <location>
        <begin position="1"/>
        <end position="30"/>
    </location>
</feature>
<feature type="region of interest" description="Disordered" evidence="3">
    <location>
        <begin position="347"/>
        <end position="383"/>
    </location>
</feature>
<reference evidence="5" key="1">
    <citation type="submission" date="2020-06" db="EMBL/GenBank/DDBJ databases">
        <authorList>
            <person name="Li T."/>
            <person name="Hu X."/>
            <person name="Zhang T."/>
            <person name="Song X."/>
            <person name="Zhang H."/>
            <person name="Dai N."/>
            <person name="Sheng W."/>
            <person name="Hou X."/>
            <person name="Wei L."/>
        </authorList>
    </citation>
    <scope>NUCLEOTIDE SEQUENCE</scope>
    <source>
        <strain evidence="5">G02</strain>
        <tissue evidence="5">Leaf</tissue>
    </source>
</reference>
<dbReference type="GO" id="GO:0005525">
    <property type="term" value="F:GTP binding"/>
    <property type="evidence" value="ECO:0007669"/>
    <property type="project" value="UniProtKB-KW"/>
</dbReference>
<sequence>MDPKEATAYPVSEASSGYTTSSSPPYSDSFETETLLNKTVGLNYYSGSNGKAIGEGNYDASAKLESLPVSGVMVNDDDDVGKASKDVEGGENVVWGDSEDGLAVAGSEEDKVSGFGGFDGKGESLDLADKLGVNSNEVVVEKSDEVVDGNEGKVVVEEVEINEGESEKEGKSGSLSIGDEVDEAKVREQPEAALVEQEVSEVVDKDDVKLTPEGYSVIESIQVDVAGPGVAVVGETEENGVVPDKPEEKEVVDVAAIEPGKTEVVDVPNRELVVGGTEENGAAANELEANEVAEEVGLGDVKLTPAGDSVVDTIQVGMVGPGVAIVGETEENRVKIEGVEVPLQLVGGSTGSGNGVNEEVSTREVGADNPSFEPAAESSKDVLESKTLEPEHYVVGDENGEKSDAGTVVDLVNGVHESPKSNDSIANGTTDKIHTDGQLGLVDEAVAADRDVNQLYTSDAGTVQTNGVHGGVPAQNDGLADRVSEELELTASAEPKAALNPQEIREVGDEIDEEVHPEDSTSDEDTDGMIFGSSEAAKKFIEDLERESGGDSHTGADSSFEQSQRLDGQIVTDSEEEGDTDDEGDGKELFDSAALAALLKAATGADSDGGSITITSQDGSRLFSVERPTGLGSSLRSLRPAPRPTRPNLFSPAPASGGESEDNLSEEEKKKLEKLQQIRAFSPEESVAAQVLYRLALLGGRQGIQTFSLDAAKRMALQLEAGESDDLDFLRGHPCSWKIWVGKSATINSIFGEEKAPIDPFETGTASAKEISGLVDGVKVRIVDTPGLKSSVMEQGFNRSVLSSVKKFTKKSSPDVVLYVDRLDAQSRDLNDLPLLKTVTSALGSSIWRSAIVTLTHAASAPPDGPSGSPLSYEVFVSQRSHVVQQSIGHAVGDLRMMSPSLMNPVSLVENHPSCRKNREGQKILPNDFIRS</sequence>
<dbReference type="SUPFAM" id="SSF52540">
    <property type="entry name" value="P-loop containing nucleoside triphosphate hydrolases"/>
    <property type="match status" value="1"/>
</dbReference>
<feature type="region of interest" description="Disordered" evidence="3">
    <location>
        <begin position="160"/>
        <end position="181"/>
    </location>
</feature>
<dbReference type="GO" id="GO:0009707">
    <property type="term" value="C:chloroplast outer membrane"/>
    <property type="evidence" value="ECO:0007669"/>
    <property type="project" value="TreeGrafter"/>
</dbReference>
<feature type="compositionally biased region" description="Polar residues" evidence="3">
    <location>
        <begin position="555"/>
        <end position="566"/>
    </location>
</feature>
<dbReference type="PANTHER" id="PTHR10903">
    <property type="entry name" value="GTPASE, IMAP FAMILY MEMBER-RELATED"/>
    <property type="match status" value="1"/>
</dbReference>
<proteinExistence type="predicted"/>
<name>A0AAW2UU00_SESRA</name>
<dbReference type="InterPro" id="IPR006703">
    <property type="entry name" value="G_AIG1"/>
</dbReference>
<evidence type="ECO:0000259" key="4">
    <source>
        <dbReference type="PROSITE" id="PS51720"/>
    </source>
</evidence>
<dbReference type="PROSITE" id="PS51720">
    <property type="entry name" value="G_AIG1"/>
    <property type="match status" value="1"/>
</dbReference>
<organism evidence="5">
    <name type="scientific">Sesamum radiatum</name>
    <name type="common">Black benniseed</name>
    <dbReference type="NCBI Taxonomy" id="300843"/>
    <lineage>
        <taxon>Eukaryota</taxon>
        <taxon>Viridiplantae</taxon>
        <taxon>Streptophyta</taxon>
        <taxon>Embryophyta</taxon>
        <taxon>Tracheophyta</taxon>
        <taxon>Spermatophyta</taxon>
        <taxon>Magnoliopsida</taxon>
        <taxon>eudicotyledons</taxon>
        <taxon>Gunneridae</taxon>
        <taxon>Pentapetalae</taxon>
        <taxon>asterids</taxon>
        <taxon>lamiids</taxon>
        <taxon>Lamiales</taxon>
        <taxon>Pedaliaceae</taxon>
        <taxon>Sesamum</taxon>
    </lineage>
</organism>
<dbReference type="AlphaFoldDB" id="A0AAW2UU00"/>